<dbReference type="FunFam" id="2.60.40.60:FF:000022">
    <property type="entry name" value="Cadherin 2"/>
    <property type="match status" value="1"/>
</dbReference>
<evidence type="ECO:0000256" key="2">
    <source>
        <dbReference type="ARBA" id="ARBA00022475"/>
    </source>
</evidence>
<dbReference type="GO" id="GO:0034332">
    <property type="term" value="P:adherens junction organization"/>
    <property type="evidence" value="ECO:0007669"/>
    <property type="project" value="TreeGrafter"/>
</dbReference>
<evidence type="ECO:0000256" key="9">
    <source>
        <dbReference type="ARBA" id="ARBA00023180"/>
    </source>
</evidence>
<dbReference type="EMBL" id="SRLO01001627">
    <property type="protein sequence ID" value="TNN36369.1"/>
    <property type="molecule type" value="Genomic_DNA"/>
</dbReference>
<keyword evidence="2" id="KW-1003">Cell membrane</keyword>
<dbReference type="GO" id="GO:0005912">
    <property type="term" value="C:adherens junction"/>
    <property type="evidence" value="ECO:0007669"/>
    <property type="project" value="TreeGrafter"/>
</dbReference>
<dbReference type="InterPro" id="IPR039808">
    <property type="entry name" value="Cadherin"/>
</dbReference>
<gene>
    <name evidence="13" type="primary">Cdh4_4</name>
    <name evidence="13" type="ORF">EYF80_053469</name>
</gene>
<dbReference type="GO" id="GO:0005509">
    <property type="term" value="F:calcium ion binding"/>
    <property type="evidence" value="ECO:0007669"/>
    <property type="project" value="UniProtKB-UniRule"/>
</dbReference>
<dbReference type="PANTHER" id="PTHR24027">
    <property type="entry name" value="CADHERIN-23"/>
    <property type="match status" value="1"/>
</dbReference>
<dbReference type="AlphaFoldDB" id="A0A4Z2F5H6"/>
<organism evidence="13 14">
    <name type="scientific">Liparis tanakae</name>
    <name type="common">Tanaka's snailfish</name>
    <dbReference type="NCBI Taxonomy" id="230148"/>
    <lineage>
        <taxon>Eukaryota</taxon>
        <taxon>Metazoa</taxon>
        <taxon>Chordata</taxon>
        <taxon>Craniata</taxon>
        <taxon>Vertebrata</taxon>
        <taxon>Euteleostomi</taxon>
        <taxon>Actinopterygii</taxon>
        <taxon>Neopterygii</taxon>
        <taxon>Teleostei</taxon>
        <taxon>Neoteleostei</taxon>
        <taxon>Acanthomorphata</taxon>
        <taxon>Eupercaria</taxon>
        <taxon>Perciformes</taxon>
        <taxon>Cottioidei</taxon>
        <taxon>Cottales</taxon>
        <taxon>Liparidae</taxon>
        <taxon>Liparis</taxon>
    </lineage>
</organism>
<keyword evidence="5" id="KW-0677">Repeat</keyword>
<dbReference type="OrthoDB" id="10265230at2759"/>
<dbReference type="SMART" id="SM00112">
    <property type="entry name" value="CA"/>
    <property type="match status" value="1"/>
</dbReference>
<dbReference type="SUPFAM" id="SSF49313">
    <property type="entry name" value="Cadherin-like"/>
    <property type="match status" value="1"/>
</dbReference>
<dbReference type="InterPro" id="IPR015919">
    <property type="entry name" value="Cadherin-like_sf"/>
</dbReference>
<keyword evidence="8" id="KW-0472">Membrane</keyword>
<sequence>MQVTATDSDDSTTANGMVRYRILSQTPHSPIPNMFTINSETGDIVTVAAGLDREKVSQYTIIVQATDMEGNLNFGLSNTATALISITDINDNPPELTVRTVSPPTSAFPSSESAPNRLFNRSSLSFHHLK</sequence>
<dbReference type="PRINTS" id="PR00205">
    <property type="entry name" value="CADHERIN"/>
</dbReference>
<feature type="domain" description="Cadherin" evidence="12">
    <location>
        <begin position="1"/>
        <end position="96"/>
    </location>
</feature>
<evidence type="ECO:0000256" key="10">
    <source>
        <dbReference type="ARBA" id="ARBA00041040"/>
    </source>
</evidence>
<keyword evidence="6 11" id="KW-0106">Calcium</keyword>
<protein>
    <recommendedName>
        <fullName evidence="10">Cadherin-4</fullName>
    </recommendedName>
</protein>
<dbReference type="GO" id="GO:0008013">
    <property type="term" value="F:beta-catenin binding"/>
    <property type="evidence" value="ECO:0007669"/>
    <property type="project" value="TreeGrafter"/>
</dbReference>
<dbReference type="Pfam" id="PF00028">
    <property type="entry name" value="Cadherin"/>
    <property type="match status" value="1"/>
</dbReference>
<dbReference type="PROSITE" id="PS50268">
    <property type="entry name" value="CADHERIN_2"/>
    <property type="match status" value="1"/>
</dbReference>
<dbReference type="GO" id="GO:0045296">
    <property type="term" value="F:cadherin binding"/>
    <property type="evidence" value="ECO:0007669"/>
    <property type="project" value="TreeGrafter"/>
</dbReference>
<evidence type="ECO:0000256" key="4">
    <source>
        <dbReference type="ARBA" id="ARBA00022723"/>
    </source>
</evidence>
<evidence type="ECO:0000256" key="3">
    <source>
        <dbReference type="ARBA" id="ARBA00022692"/>
    </source>
</evidence>
<dbReference type="PANTHER" id="PTHR24027:SF81">
    <property type="entry name" value="CADHERIN-4"/>
    <property type="match status" value="1"/>
</dbReference>
<keyword evidence="14" id="KW-1185">Reference proteome</keyword>
<evidence type="ECO:0000313" key="13">
    <source>
        <dbReference type="EMBL" id="TNN36369.1"/>
    </source>
</evidence>
<dbReference type="InterPro" id="IPR020894">
    <property type="entry name" value="Cadherin_CS"/>
</dbReference>
<evidence type="ECO:0000256" key="1">
    <source>
        <dbReference type="ARBA" id="ARBA00004251"/>
    </source>
</evidence>
<dbReference type="PROSITE" id="PS00232">
    <property type="entry name" value="CADHERIN_1"/>
    <property type="match status" value="1"/>
</dbReference>
<comment type="subcellular location">
    <subcellularLocation>
        <location evidence="1">Cell membrane</location>
        <topology evidence="1">Single-pass type I membrane protein</topology>
    </subcellularLocation>
</comment>
<evidence type="ECO:0000259" key="12">
    <source>
        <dbReference type="PROSITE" id="PS50268"/>
    </source>
</evidence>
<accession>A0A4Z2F5H6</accession>
<keyword evidence="9" id="KW-0325">Glycoprotein</keyword>
<dbReference type="GO" id="GO:0007156">
    <property type="term" value="P:homophilic cell adhesion via plasma membrane adhesion molecules"/>
    <property type="evidence" value="ECO:0007669"/>
    <property type="project" value="InterPro"/>
</dbReference>
<dbReference type="GO" id="GO:0016339">
    <property type="term" value="P:calcium-dependent cell-cell adhesion via plasma membrane cell adhesion molecules"/>
    <property type="evidence" value="ECO:0007669"/>
    <property type="project" value="TreeGrafter"/>
</dbReference>
<evidence type="ECO:0000256" key="5">
    <source>
        <dbReference type="ARBA" id="ARBA00022737"/>
    </source>
</evidence>
<dbReference type="GO" id="GO:0016342">
    <property type="term" value="C:catenin complex"/>
    <property type="evidence" value="ECO:0007669"/>
    <property type="project" value="TreeGrafter"/>
</dbReference>
<keyword evidence="3" id="KW-0812">Transmembrane</keyword>
<evidence type="ECO:0000256" key="6">
    <source>
        <dbReference type="ARBA" id="ARBA00022837"/>
    </source>
</evidence>
<dbReference type="GO" id="GO:0044331">
    <property type="term" value="P:cell-cell adhesion mediated by cadherin"/>
    <property type="evidence" value="ECO:0007669"/>
    <property type="project" value="TreeGrafter"/>
</dbReference>
<evidence type="ECO:0000256" key="8">
    <source>
        <dbReference type="ARBA" id="ARBA00023136"/>
    </source>
</evidence>
<dbReference type="InterPro" id="IPR002126">
    <property type="entry name" value="Cadherin-like_dom"/>
</dbReference>
<dbReference type="GO" id="GO:0000902">
    <property type="term" value="P:cell morphogenesis"/>
    <property type="evidence" value="ECO:0007669"/>
    <property type="project" value="TreeGrafter"/>
</dbReference>
<dbReference type="GO" id="GO:0007043">
    <property type="term" value="P:cell-cell junction assembly"/>
    <property type="evidence" value="ECO:0007669"/>
    <property type="project" value="TreeGrafter"/>
</dbReference>
<evidence type="ECO:0000256" key="7">
    <source>
        <dbReference type="ARBA" id="ARBA00022889"/>
    </source>
</evidence>
<evidence type="ECO:0000256" key="11">
    <source>
        <dbReference type="PROSITE-ProRule" id="PRU00043"/>
    </source>
</evidence>
<dbReference type="Proteomes" id="UP000314294">
    <property type="component" value="Unassembled WGS sequence"/>
</dbReference>
<evidence type="ECO:0000313" key="14">
    <source>
        <dbReference type="Proteomes" id="UP000314294"/>
    </source>
</evidence>
<proteinExistence type="predicted"/>
<reference evidence="13 14" key="1">
    <citation type="submission" date="2019-03" db="EMBL/GenBank/DDBJ databases">
        <title>First draft genome of Liparis tanakae, snailfish: a comprehensive survey of snailfish specific genes.</title>
        <authorList>
            <person name="Kim W."/>
            <person name="Song I."/>
            <person name="Jeong J.-H."/>
            <person name="Kim D."/>
            <person name="Kim S."/>
            <person name="Ryu S."/>
            <person name="Song J.Y."/>
            <person name="Lee S.K."/>
        </authorList>
    </citation>
    <scope>NUCLEOTIDE SEQUENCE [LARGE SCALE GENOMIC DNA]</scope>
    <source>
        <tissue evidence="13">Muscle</tissue>
    </source>
</reference>
<name>A0A4Z2F5H6_9TELE</name>
<dbReference type="GO" id="GO:0016477">
    <property type="term" value="P:cell migration"/>
    <property type="evidence" value="ECO:0007669"/>
    <property type="project" value="TreeGrafter"/>
</dbReference>
<comment type="caution">
    <text evidence="13">The sequence shown here is derived from an EMBL/GenBank/DDBJ whole genome shotgun (WGS) entry which is preliminary data.</text>
</comment>
<keyword evidence="4" id="KW-0479">Metal-binding</keyword>
<keyword evidence="7" id="KW-0130">Cell adhesion</keyword>
<dbReference type="Gene3D" id="2.60.40.60">
    <property type="entry name" value="Cadherins"/>
    <property type="match status" value="1"/>
</dbReference>
<dbReference type="CDD" id="cd11304">
    <property type="entry name" value="Cadherin_repeat"/>
    <property type="match status" value="1"/>
</dbReference>